<evidence type="ECO:0000256" key="12">
    <source>
        <dbReference type="ARBA" id="ARBA00023180"/>
    </source>
</evidence>
<evidence type="ECO:0000256" key="11">
    <source>
        <dbReference type="ARBA" id="ARBA00023157"/>
    </source>
</evidence>
<evidence type="ECO:0000256" key="7">
    <source>
        <dbReference type="ARBA" id="ARBA00022723"/>
    </source>
</evidence>
<gene>
    <name evidence="17" type="ORF">Csa_7G414530</name>
</gene>
<evidence type="ECO:0000256" key="6">
    <source>
        <dbReference type="ARBA" id="ARBA00022617"/>
    </source>
</evidence>
<reference evidence="17 18" key="4">
    <citation type="journal article" date="2011" name="BMC Genomics">
        <title>RNA-Seq improves annotation of protein-coding genes in the cucumber genome.</title>
        <authorList>
            <person name="Li Z."/>
            <person name="Zhang Z."/>
            <person name="Yan P."/>
            <person name="Huang S."/>
            <person name="Fei Z."/>
            <person name="Lin K."/>
        </authorList>
    </citation>
    <scope>NUCLEOTIDE SEQUENCE [LARGE SCALE GENOMIC DNA]</scope>
    <source>
        <strain evidence="18">cv. 9930</strain>
    </source>
</reference>
<protein>
    <recommendedName>
        <fullName evidence="4">peroxidase</fullName>
        <ecNumber evidence="4">1.11.1.7</ecNumber>
    </recommendedName>
</protein>
<feature type="binding site" evidence="14">
    <location>
        <position position="124"/>
    </location>
    <ligand>
        <name>Ca(2+)</name>
        <dbReference type="ChEBI" id="CHEBI:29108"/>
        <label>2</label>
    </ligand>
</feature>
<evidence type="ECO:0000259" key="16">
    <source>
        <dbReference type="PROSITE" id="PS50873"/>
    </source>
</evidence>
<dbReference type="STRING" id="3659.A0A0A0KBB3"/>
<reference evidence="17 18" key="2">
    <citation type="journal article" date="2009" name="PLoS ONE">
        <title>An integrated genetic and cytogenetic map of the cucumber genome.</title>
        <authorList>
            <person name="Ren Y."/>
            <person name="Zhang Z."/>
            <person name="Liu J."/>
            <person name="Staub J.E."/>
            <person name="Han Y."/>
            <person name="Cheng Z."/>
            <person name="Li X."/>
            <person name="Lu J."/>
            <person name="Miao H."/>
            <person name="Kang H."/>
            <person name="Xie B."/>
            <person name="Gu X."/>
            <person name="Wang X."/>
            <person name="Du Y."/>
            <person name="Jin W."/>
            <person name="Huang S."/>
        </authorList>
    </citation>
    <scope>NUCLEOTIDE SEQUENCE [LARGE SCALE GENOMIC DNA]</scope>
    <source>
        <strain evidence="18">cv. 9930</strain>
    </source>
</reference>
<keyword evidence="11 15" id="KW-1015">Disulfide bond</keyword>
<feature type="binding site" evidence="14">
    <location>
        <position position="121"/>
    </location>
    <ligand>
        <name>Ca(2+)</name>
        <dbReference type="ChEBI" id="CHEBI:29108"/>
        <label>2</label>
    </ligand>
</feature>
<dbReference type="eggNOG" id="ENOG502QPX7">
    <property type="taxonomic scope" value="Eukaryota"/>
</dbReference>
<dbReference type="GO" id="GO:0046872">
    <property type="term" value="F:metal ion binding"/>
    <property type="evidence" value="ECO:0007669"/>
    <property type="project" value="UniProtKB-KW"/>
</dbReference>
<keyword evidence="6" id="KW-0349">Heme</keyword>
<dbReference type="InterPro" id="IPR000823">
    <property type="entry name" value="Peroxidase_pln"/>
</dbReference>
<dbReference type="GO" id="GO:0004601">
    <property type="term" value="F:peroxidase activity"/>
    <property type="evidence" value="ECO:0000318"/>
    <property type="project" value="GO_Central"/>
</dbReference>
<dbReference type="InterPro" id="IPR002016">
    <property type="entry name" value="Haem_peroxidase"/>
</dbReference>
<comment type="cofactor">
    <cofactor evidence="14">
        <name>Ca(2+)</name>
        <dbReference type="ChEBI" id="CHEBI:29108"/>
    </cofactor>
    <text evidence="14">Binds 2 calcium ions per subunit.</text>
</comment>
<keyword evidence="5" id="KW-0575">Peroxidase</keyword>
<dbReference type="FunFam" id="1.10.420.10:FF:000006">
    <property type="entry name" value="Peroxidase"/>
    <property type="match status" value="1"/>
</dbReference>
<evidence type="ECO:0000256" key="5">
    <source>
        <dbReference type="ARBA" id="ARBA00022559"/>
    </source>
</evidence>
<dbReference type="PANTHER" id="PTHR31517">
    <property type="match status" value="1"/>
</dbReference>
<dbReference type="GO" id="GO:0020037">
    <property type="term" value="F:heme binding"/>
    <property type="evidence" value="ECO:0007669"/>
    <property type="project" value="InterPro"/>
</dbReference>
<keyword evidence="12" id="KW-0325">Glycoprotein</keyword>
<dbReference type="InterPro" id="IPR010255">
    <property type="entry name" value="Haem_peroxidase_sf"/>
</dbReference>
<evidence type="ECO:0000256" key="13">
    <source>
        <dbReference type="PIRSR" id="PIRSR600823-2"/>
    </source>
</evidence>
<dbReference type="GO" id="GO:0006979">
    <property type="term" value="P:response to oxidative stress"/>
    <property type="evidence" value="ECO:0007669"/>
    <property type="project" value="InterPro"/>
</dbReference>
<dbReference type="Proteomes" id="UP000029981">
    <property type="component" value="Chromosome 7"/>
</dbReference>
<dbReference type="GO" id="GO:0009505">
    <property type="term" value="C:plant-type cell wall"/>
    <property type="evidence" value="ECO:0000318"/>
    <property type="project" value="GO_Central"/>
</dbReference>
<dbReference type="PRINTS" id="PR00461">
    <property type="entry name" value="PLPEROXIDASE"/>
</dbReference>
<comment type="function">
    <text evidence="2">Removal of H(2)O(2), oxidation of toxic reductants, biosynthesis and degradation of lignin, suberization, auxin catabolism, response to environmental stresses such as wounding, pathogen attack and oxidative stress. These functions might be dependent on each isozyme/isoform in each plant tissue.</text>
</comment>
<dbReference type="AlphaFoldDB" id="A0A0A0KBB3"/>
<evidence type="ECO:0000313" key="17">
    <source>
        <dbReference type="EMBL" id="KGN45056.1"/>
    </source>
</evidence>
<comment type="cofactor">
    <cofactor evidence="14">
        <name>heme b</name>
        <dbReference type="ChEBI" id="CHEBI:60344"/>
    </cofactor>
    <text evidence="14">Binds 1 heme b (iron(II)-protoporphyrin IX) group per subunit.</text>
</comment>
<evidence type="ECO:0000256" key="4">
    <source>
        <dbReference type="ARBA" id="ARBA00012313"/>
    </source>
</evidence>
<dbReference type="Gene3D" id="1.10.420.10">
    <property type="entry name" value="Peroxidase, domain 2"/>
    <property type="match status" value="1"/>
</dbReference>
<evidence type="ECO:0000256" key="15">
    <source>
        <dbReference type="PIRSR" id="PIRSR600823-5"/>
    </source>
</evidence>
<dbReference type="Gramene" id="KGN45056">
    <property type="protein sequence ID" value="KGN45056"/>
    <property type="gene ID" value="Csa_7G414530"/>
</dbReference>
<evidence type="ECO:0000256" key="8">
    <source>
        <dbReference type="ARBA" id="ARBA00022837"/>
    </source>
</evidence>
<sequence>MYKLLSAGINYAVPAGRRDGRISIKEEASRLPSPTFNIEQLTQNFAERGLSKTDMVTLSGAHSIGAARCLTFSNRLYSFNATHNQDPSMNPKYAAYLKTKCPPLTSNVGGQNAQPLEAALDFTTPNRLDNQYYIGLTKHQGLLSSDQILLSSPSTSKLALVYAKYGSIWASNFKKSMVKMGSIGVLTGSQGEIRRQCSFVN</sequence>
<evidence type="ECO:0000256" key="14">
    <source>
        <dbReference type="PIRSR" id="PIRSR600823-3"/>
    </source>
</evidence>
<keyword evidence="9" id="KW-0560">Oxidoreductase</keyword>
<dbReference type="SUPFAM" id="SSF48113">
    <property type="entry name" value="Heme-dependent peroxidases"/>
    <property type="match status" value="1"/>
</dbReference>
<evidence type="ECO:0000313" key="18">
    <source>
        <dbReference type="Proteomes" id="UP000029981"/>
    </source>
</evidence>
<accession>A0A0A0KBB3</accession>
<feature type="binding site" evidence="14">
    <location>
        <position position="129"/>
    </location>
    <ligand>
        <name>Ca(2+)</name>
        <dbReference type="ChEBI" id="CHEBI:29108"/>
        <label>2</label>
    </ligand>
</feature>
<dbReference type="PANTHER" id="PTHR31517:SF84">
    <property type="entry name" value="PEROXIDASE"/>
    <property type="match status" value="1"/>
</dbReference>
<keyword evidence="8 14" id="KW-0106">Calcium</keyword>
<feature type="binding site" evidence="13">
    <location>
        <position position="32"/>
    </location>
    <ligand>
        <name>substrate</name>
    </ligand>
</feature>
<reference evidence="17 18" key="3">
    <citation type="journal article" date="2010" name="BMC Genomics">
        <title>Transcriptome sequencing and comparative analysis of cucumber flowers with different sex types.</title>
        <authorList>
            <person name="Guo S."/>
            <person name="Zheng Y."/>
            <person name="Joung J.G."/>
            <person name="Liu S."/>
            <person name="Zhang Z."/>
            <person name="Crasta O.R."/>
            <person name="Sobral B.W."/>
            <person name="Xu Y."/>
            <person name="Huang S."/>
            <person name="Fei Z."/>
        </authorList>
    </citation>
    <scope>NUCLEOTIDE SEQUENCE [LARGE SCALE GENOMIC DNA]</scope>
    <source>
        <strain evidence="18">cv. 9930</strain>
    </source>
</reference>
<keyword evidence="7 14" id="KW-0479">Metal-binding</keyword>
<evidence type="ECO:0000256" key="9">
    <source>
        <dbReference type="ARBA" id="ARBA00023002"/>
    </source>
</evidence>
<comment type="catalytic activity">
    <reaction evidence="1">
        <text>2 a phenolic donor + H2O2 = 2 a phenolic radical donor + 2 H2O</text>
        <dbReference type="Rhea" id="RHEA:56136"/>
        <dbReference type="ChEBI" id="CHEBI:15377"/>
        <dbReference type="ChEBI" id="CHEBI:16240"/>
        <dbReference type="ChEBI" id="CHEBI:139520"/>
        <dbReference type="ChEBI" id="CHEBI:139521"/>
        <dbReference type="EC" id="1.11.1.7"/>
    </reaction>
</comment>
<keyword evidence="18" id="KW-1185">Reference proteome</keyword>
<feature type="disulfide bond" evidence="15">
    <location>
        <begin position="69"/>
        <end position="101"/>
    </location>
</feature>
<evidence type="ECO:0000256" key="3">
    <source>
        <dbReference type="ARBA" id="ARBA00006873"/>
    </source>
</evidence>
<evidence type="ECO:0000256" key="2">
    <source>
        <dbReference type="ARBA" id="ARBA00002322"/>
    </source>
</evidence>
<dbReference type="OMA" id="MANCLMK"/>
<dbReference type="EMBL" id="CM002928">
    <property type="protein sequence ID" value="KGN45056.1"/>
    <property type="molecule type" value="Genomic_DNA"/>
</dbReference>
<dbReference type="EC" id="1.11.1.7" evidence="4"/>
<organism evidence="17 18">
    <name type="scientific">Cucumis sativus</name>
    <name type="common">Cucumber</name>
    <dbReference type="NCBI Taxonomy" id="3659"/>
    <lineage>
        <taxon>Eukaryota</taxon>
        <taxon>Viridiplantae</taxon>
        <taxon>Streptophyta</taxon>
        <taxon>Embryophyta</taxon>
        <taxon>Tracheophyta</taxon>
        <taxon>Spermatophyta</taxon>
        <taxon>Magnoliopsida</taxon>
        <taxon>eudicotyledons</taxon>
        <taxon>Gunneridae</taxon>
        <taxon>Pentapetalae</taxon>
        <taxon>rosids</taxon>
        <taxon>fabids</taxon>
        <taxon>Cucurbitales</taxon>
        <taxon>Cucurbitaceae</taxon>
        <taxon>Benincaseae</taxon>
        <taxon>Cucumis</taxon>
    </lineage>
</organism>
<keyword evidence="10 14" id="KW-0408">Iron</keyword>
<dbReference type="PROSITE" id="PS50873">
    <property type="entry name" value="PEROXIDASE_4"/>
    <property type="match status" value="1"/>
</dbReference>
<dbReference type="GO" id="GO:0140825">
    <property type="term" value="F:lactoperoxidase activity"/>
    <property type="evidence" value="ECO:0007669"/>
    <property type="project" value="UniProtKB-EC"/>
</dbReference>
<comment type="similarity">
    <text evidence="3">Belongs to the peroxidase family. Ascorbate peroxidase subfamily.</text>
</comment>
<dbReference type="PRINTS" id="PR00458">
    <property type="entry name" value="PEROXIDASE"/>
</dbReference>
<proteinExistence type="inferred from homology"/>
<evidence type="ECO:0000256" key="10">
    <source>
        <dbReference type="ARBA" id="ARBA00023004"/>
    </source>
</evidence>
<dbReference type="PROSITE" id="PS00435">
    <property type="entry name" value="PEROXIDASE_1"/>
    <property type="match status" value="1"/>
</dbReference>
<reference evidence="17 18" key="1">
    <citation type="journal article" date="2009" name="Nat. Genet.">
        <title>The genome of the cucumber, Cucumis sativus L.</title>
        <authorList>
            <person name="Huang S."/>
            <person name="Li R."/>
            <person name="Zhang Z."/>
            <person name="Li L."/>
            <person name="Gu X."/>
            <person name="Fan W."/>
            <person name="Lucas W.J."/>
            <person name="Wang X."/>
            <person name="Xie B."/>
            <person name="Ni P."/>
            <person name="Ren Y."/>
            <person name="Zhu H."/>
            <person name="Li J."/>
            <person name="Lin K."/>
            <person name="Jin W."/>
            <person name="Fei Z."/>
            <person name="Li G."/>
            <person name="Staub J."/>
            <person name="Kilian A."/>
            <person name="van der Vossen E.A."/>
            <person name="Wu Y."/>
            <person name="Guo J."/>
            <person name="He J."/>
            <person name="Jia Z."/>
            <person name="Ren Y."/>
            <person name="Tian G."/>
            <person name="Lu Y."/>
            <person name="Ruan J."/>
            <person name="Qian W."/>
            <person name="Wang M."/>
            <person name="Huang Q."/>
            <person name="Li B."/>
            <person name="Xuan Z."/>
            <person name="Cao J."/>
            <person name="Asan"/>
            <person name="Wu Z."/>
            <person name="Zhang J."/>
            <person name="Cai Q."/>
            <person name="Bai Y."/>
            <person name="Zhao B."/>
            <person name="Han Y."/>
            <person name="Li Y."/>
            <person name="Li X."/>
            <person name="Wang S."/>
            <person name="Shi Q."/>
            <person name="Liu S."/>
            <person name="Cho W.K."/>
            <person name="Kim J.Y."/>
            <person name="Xu Y."/>
            <person name="Heller-Uszynska K."/>
            <person name="Miao H."/>
            <person name="Cheng Z."/>
            <person name="Zhang S."/>
            <person name="Wu J."/>
            <person name="Yang Y."/>
            <person name="Kang H."/>
            <person name="Li M."/>
            <person name="Liang H."/>
            <person name="Ren X."/>
            <person name="Shi Z."/>
            <person name="Wen M."/>
            <person name="Jian M."/>
            <person name="Yang H."/>
            <person name="Zhang G."/>
            <person name="Yang Z."/>
            <person name="Chen R."/>
            <person name="Liu S."/>
            <person name="Li J."/>
            <person name="Ma L."/>
            <person name="Liu H."/>
            <person name="Zhou Y."/>
            <person name="Zhao J."/>
            <person name="Fang X."/>
            <person name="Li G."/>
            <person name="Fang L."/>
            <person name="Li Y."/>
            <person name="Liu D."/>
            <person name="Zheng H."/>
            <person name="Zhang Y."/>
            <person name="Qin N."/>
            <person name="Li Z."/>
            <person name="Yang G."/>
            <person name="Yang S."/>
            <person name="Bolund L."/>
            <person name="Kristiansen K."/>
            <person name="Zheng H."/>
            <person name="Li S."/>
            <person name="Zhang X."/>
            <person name="Yang H."/>
            <person name="Wang J."/>
            <person name="Sun R."/>
            <person name="Zhang B."/>
            <person name="Jiang S."/>
            <person name="Wang J."/>
            <person name="Du Y."/>
            <person name="Li S."/>
        </authorList>
    </citation>
    <scope>NUCLEOTIDE SEQUENCE [LARGE SCALE GENOMIC DNA]</scope>
    <source>
        <strain evidence="18">cv. 9930</strain>
    </source>
</reference>
<name>A0A0A0KBB3_CUCSA</name>
<feature type="domain" description="Plant heme peroxidase family profile" evidence="16">
    <location>
        <begin position="5"/>
        <end position="201"/>
    </location>
</feature>
<dbReference type="Pfam" id="PF00141">
    <property type="entry name" value="peroxidase"/>
    <property type="match status" value="1"/>
</dbReference>
<evidence type="ECO:0000256" key="1">
    <source>
        <dbReference type="ARBA" id="ARBA00000189"/>
    </source>
</evidence>
<dbReference type="GO" id="GO:0006950">
    <property type="term" value="P:response to stress"/>
    <property type="evidence" value="ECO:0000318"/>
    <property type="project" value="GO_Central"/>
</dbReference>
<dbReference type="InterPro" id="IPR019793">
    <property type="entry name" value="Peroxidases_heam-ligand_BS"/>
</dbReference>
<feature type="binding site" description="axial binding residue" evidence="14">
    <location>
        <position position="62"/>
    </location>
    <ligand>
        <name>heme b</name>
        <dbReference type="ChEBI" id="CHEBI:60344"/>
    </ligand>
    <ligandPart>
        <name>Fe</name>
        <dbReference type="ChEBI" id="CHEBI:18248"/>
    </ligandPart>
</feature>